<accession>A0A2N3LVS3</accession>
<dbReference type="InterPro" id="IPR000073">
    <property type="entry name" value="AB_hydrolase_1"/>
</dbReference>
<dbReference type="PRINTS" id="PR00111">
    <property type="entry name" value="ABHYDROLASE"/>
</dbReference>
<evidence type="ECO:0000313" key="3">
    <source>
        <dbReference type="Proteomes" id="UP000233491"/>
    </source>
</evidence>
<dbReference type="GO" id="GO:0016787">
    <property type="term" value="F:hydrolase activity"/>
    <property type="evidence" value="ECO:0007669"/>
    <property type="project" value="UniProtKB-KW"/>
</dbReference>
<proteinExistence type="predicted"/>
<feature type="domain" description="AB hydrolase-1" evidence="1">
    <location>
        <begin position="21"/>
        <end position="120"/>
    </location>
</feature>
<dbReference type="PANTHER" id="PTHR43798">
    <property type="entry name" value="MONOACYLGLYCEROL LIPASE"/>
    <property type="match status" value="1"/>
</dbReference>
<organism evidence="2 3">
    <name type="scientific">Pleomorphomonas diazotrophica</name>
    <dbReference type="NCBI Taxonomy" id="1166257"/>
    <lineage>
        <taxon>Bacteria</taxon>
        <taxon>Pseudomonadati</taxon>
        <taxon>Pseudomonadota</taxon>
        <taxon>Alphaproteobacteria</taxon>
        <taxon>Hyphomicrobiales</taxon>
        <taxon>Pleomorphomonadaceae</taxon>
        <taxon>Pleomorphomonas</taxon>
    </lineage>
</organism>
<dbReference type="EMBL" id="PJNW01000010">
    <property type="protein sequence ID" value="PKR88740.1"/>
    <property type="molecule type" value="Genomic_DNA"/>
</dbReference>
<name>A0A2N3LVS3_9HYPH</name>
<keyword evidence="2" id="KW-0378">Hydrolase</keyword>
<dbReference type="OrthoDB" id="9780765at2"/>
<dbReference type="InterPro" id="IPR050266">
    <property type="entry name" value="AB_hydrolase_sf"/>
</dbReference>
<keyword evidence="3" id="KW-1185">Reference proteome</keyword>
<gene>
    <name evidence="2" type="ORF">CXZ10_13240</name>
</gene>
<dbReference type="Pfam" id="PF00561">
    <property type="entry name" value="Abhydrolase_1"/>
    <property type="match status" value="1"/>
</dbReference>
<comment type="caution">
    <text evidence="2">The sequence shown here is derived from an EMBL/GenBank/DDBJ whole genome shotgun (WGS) entry which is preliminary data.</text>
</comment>
<protein>
    <submittedName>
        <fullName evidence="2">Alpha/beta hydrolase</fullName>
    </submittedName>
</protein>
<evidence type="ECO:0000313" key="2">
    <source>
        <dbReference type="EMBL" id="PKR88740.1"/>
    </source>
</evidence>
<sequence length="260" mass="28269">MLHAEVNGMVLNYARYGEGSPIILLHGGLGAIGMFEPIIPILARDHEVIAVDLQGHGGTADIPRPLSFEAMADDVAALVVQLDLGKVDLVGYSIGGGVAMRMTIQHPDLVHRLVAVSAPFSRAGWHKENLEGMARTTHDVADYLKEMPLYTLYAAHAPRVQDWPVLLDKIAELNARDYDWSAEIRAIKAPTLLIYGDWDAVRMAHAVDFFALLGGGLHDALWDGSAMNANRLAVLPGATHYTIFADPRMAETALAFIDGR</sequence>
<reference evidence="2 3" key="1">
    <citation type="submission" date="2017-12" db="EMBL/GenBank/DDBJ databases">
        <title>Anaerobic carbon monoxide metabolism by Pleomorphomonas carboxyditropha sp. nov., a new mesophilic hydrogenogenic carboxidotroph.</title>
        <authorList>
            <person name="Esquivel-Elizondo S."/>
            <person name="Krajmalnik-Brown R."/>
        </authorList>
    </citation>
    <scope>NUCLEOTIDE SEQUENCE [LARGE SCALE GENOMIC DNA]</scope>
    <source>
        <strain evidence="2 3">R5-392</strain>
    </source>
</reference>
<evidence type="ECO:0000259" key="1">
    <source>
        <dbReference type="Pfam" id="PF00561"/>
    </source>
</evidence>
<dbReference type="InterPro" id="IPR029058">
    <property type="entry name" value="AB_hydrolase_fold"/>
</dbReference>
<dbReference type="SUPFAM" id="SSF53474">
    <property type="entry name" value="alpha/beta-Hydrolases"/>
    <property type="match status" value="1"/>
</dbReference>
<dbReference type="Gene3D" id="3.40.50.1820">
    <property type="entry name" value="alpha/beta hydrolase"/>
    <property type="match status" value="1"/>
</dbReference>
<dbReference type="AlphaFoldDB" id="A0A2N3LVS3"/>
<dbReference type="Proteomes" id="UP000233491">
    <property type="component" value="Unassembled WGS sequence"/>
</dbReference>